<comment type="caution">
    <text evidence="3">The sequence shown here is derived from an EMBL/GenBank/DDBJ whole genome shotgun (WGS) entry which is preliminary data.</text>
</comment>
<dbReference type="PROSITE" id="PS50943">
    <property type="entry name" value="HTH_CROC1"/>
    <property type="match status" value="1"/>
</dbReference>
<dbReference type="Gene3D" id="1.10.260.40">
    <property type="entry name" value="lambda repressor-like DNA-binding domains"/>
    <property type="match status" value="1"/>
</dbReference>
<evidence type="ECO:0000256" key="1">
    <source>
        <dbReference type="ARBA" id="ARBA00023125"/>
    </source>
</evidence>
<evidence type="ECO:0000313" key="3">
    <source>
        <dbReference type="EMBL" id="OIN60985.1"/>
    </source>
</evidence>
<protein>
    <submittedName>
        <fullName evidence="3">Transcriptional regulator</fullName>
    </submittedName>
</protein>
<dbReference type="OrthoDB" id="959646at2"/>
<feature type="domain" description="HTH cro/C1-type" evidence="2">
    <location>
        <begin position="8"/>
        <end position="62"/>
    </location>
</feature>
<keyword evidence="1" id="KW-0238">DNA-binding</keyword>
<sequence>MAIISEKLRRLRHLFGYSQEYVAFNIGMTQPAYCKWESGQTRPSIDKLQDLASLYQITISELLDKNSAELLRKLLADEQFANKLLGNTGGEA</sequence>
<dbReference type="AlphaFoldDB" id="A0A1S2VRP3"/>
<dbReference type="Pfam" id="PF01381">
    <property type="entry name" value="HTH_3"/>
    <property type="match status" value="1"/>
</dbReference>
<dbReference type="Proteomes" id="UP000181790">
    <property type="component" value="Unassembled WGS sequence"/>
</dbReference>
<dbReference type="GO" id="GO:0003677">
    <property type="term" value="F:DNA binding"/>
    <property type="evidence" value="ECO:0007669"/>
    <property type="project" value="UniProtKB-KW"/>
</dbReference>
<accession>A0A1S2VRP3</accession>
<organism evidence="3 4">
    <name type="scientific">Arsenicibacter rosenii</name>
    <dbReference type="NCBI Taxonomy" id="1750698"/>
    <lineage>
        <taxon>Bacteria</taxon>
        <taxon>Pseudomonadati</taxon>
        <taxon>Bacteroidota</taxon>
        <taxon>Cytophagia</taxon>
        <taxon>Cytophagales</taxon>
        <taxon>Spirosomataceae</taxon>
        <taxon>Arsenicibacter</taxon>
    </lineage>
</organism>
<gene>
    <name evidence="3" type="ORF">BLX24_02570</name>
</gene>
<keyword evidence="4" id="KW-1185">Reference proteome</keyword>
<dbReference type="SMART" id="SM00530">
    <property type="entry name" value="HTH_XRE"/>
    <property type="match status" value="1"/>
</dbReference>
<dbReference type="InterPro" id="IPR001387">
    <property type="entry name" value="Cro/C1-type_HTH"/>
</dbReference>
<dbReference type="EMBL" id="MORL01000001">
    <property type="protein sequence ID" value="OIN60985.1"/>
    <property type="molecule type" value="Genomic_DNA"/>
</dbReference>
<dbReference type="InterPro" id="IPR010982">
    <property type="entry name" value="Lambda_DNA-bd_dom_sf"/>
</dbReference>
<dbReference type="SUPFAM" id="SSF47413">
    <property type="entry name" value="lambda repressor-like DNA-binding domains"/>
    <property type="match status" value="1"/>
</dbReference>
<dbReference type="PANTHER" id="PTHR46558:SF11">
    <property type="entry name" value="HTH-TYPE TRANSCRIPTIONAL REGULATOR XRE"/>
    <property type="match status" value="1"/>
</dbReference>
<reference evidence="3 4" key="1">
    <citation type="submission" date="2016-10" db="EMBL/GenBank/DDBJ databases">
        <title>Arsenicibacter rosenii gen. nov., sp. nov., an efficient arsenic-methylating bacterium isolated from an arsenic-contaminated paddy soil.</title>
        <authorList>
            <person name="Huang K."/>
        </authorList>
    </citation>
    <scope>NUCLEOTIDE SEQUENCE [LARGE SCALE GENOMIC DNA]</scope>
    <source>
        <strain evidence="3 4">SM-1</strain>
    </source>
</reference>
<proteinExistence type="predicted"/>
<evidence type="ECO:0000259" key="2">
    <source>
        <dbReference type="PROSITE" id="PS50943"/>
    </source>
</evidence>
<dbReference type="RefSeq" id="WP_071501490.1">
    <property type="nucleotide sequence ID" value="NZ_MORL01000001.1"/>
</dbReference>
<evidence type="ECO:0000313" key="4">
    <source>
        <dbReference type="Proteomes" id="UP000181790"/>
    </source>
</evidence>
<dbReference type="PANTHER" id="PTHR46558">
    <property type="entry name" value="TRACRIPTIONAL REGULATORY PROTEIN-RELATED-RELATED"/>
    <property type="match status" value="1"/>
</dbReference>
<dbReference type="CDD" id="cd00093">
    <property type="entry name" value="HTH_XRE"/>
    <property type="match status" value="1"/>
</dbReference>
<name>A0A1S2VRP3_9BACT</name>